<dbReference type="NCBIfam" id="TIGR04183">
    <property type="entry name" value="Por_Secre_tail"/>
    <property type="match status" value="1"/>
</dbReference>
<evidence type="ECO:0008006" key="6">
    <source>
        <dbReference type="Google" id="ProtNLM"/>
    </source>
</evidence>
<dbReference type="InterPro" id="IPR036439">
    <property type="entry name" value="Dockerin_dom_sf"/>
</dbReference>
<dbReference type="PROSITE" id="PS50825">
    <property type="entry name" value="HYR"/>
    <property type="match status" value="1"/>
</dbReference>
<dbReference type="PANTHER" id="PTHR46343:SF2">
    <property type="entry name" value="SUSHI_VON WILLEBRAND FACTOR TYPE A_EGF_PENTRAXIN DOMAIN-CONTAINING 1"/>
    <property type="match status" value="1"/>
</dbReference>
<evidence type="ECO:0000259" key="3">
    <source>
        <dbReference type="PROSITE" id="PS51766"/>
    </source>
</evidence>
<proteinExistence type="predicted"/>
<dbReference type="GO" id="GO:0004553">
    <property type="term" value="F:hydrolase activity, hydrolyzing O-glycosyl compounds"/>
    <property type="evidence" value="ECO:0007669"/>
    <property type="project" value="InterPro"/>
</dbReference>
<dbReference type="InterPro" id="IPR003410">
    <property type="entry name" value="HYR_dom"/>
</dbReference>
<dbReference type="PROSITE" id="PS51766">
    <property type="entry name" value="DOCKERIN"/>
    <property type="match status" value="1"/>
</dbReference>
<dbReference type="RefSeq" id="WP_044221423.1">
    <property type="nucleotide sequence ID" value="NZ_JBKAGJ010000029.1"/>
</dbReference>
<evidence type="ECO:0000256" key="1">
    <source>
        <dbReference type="ARBA" id="ARBA00022737"/>
    </source>
</evidence>
<dbReference type="Proteomes" id="UP000029736">
    <property type="component" value="Unassembled WGS sequence"/>
</dbReference>
<dbReference type="CDD" id="cd14252">
    <property type="entry name" value="Dockerin_like"/>
    <property type="match status" value="1"/>
</dbReference>
<dbReference type="PANTHER" id="PTHR46343">
    <property type="entry name" value="HYR DOMAIN-CONTAINING PROTEIN"/>
    <property type="match status" value="1"/>
</dbReference>
<evidence type="ECO:0000259" key="2">
    <source>
        <dbReference type="PROSITE" id="PS50825"/>
    </source>
</evidence>
<gene>
    <name evidence="4" type="ORF">IX84_13965</name>
</gene>
<sequence length="2297" mass="243683">MNIMTLTKPFMTRVPGLFLAVVLLTGWSGKLFGQCPIPANVDVGYDCNGVVTLNWDGSAAANSYTVDIENGNQPVVDFVNMTNTQLTIAAGTLSAGTTYNYAITANCGSSNVASATGSINGDLIQNRLPEIQISDVASPVCGGDDGSFDVVVSDMADGGVSDCNAIYNIVVLANSSEADRQNNVASGEVVSFSLPGSTGAGTTYSVTLELVNEGDCTFNADCVESLSTEVTLAASDNQAPEIEVTGLGGVSVNPGAAFAYSPPEGECGVQLLWSVLPSDNCESPSELSFDVTLTNPDPGAAPTVSFEQIALDAAYVLNIFLAVGENTLTITATDGNGNSEVLDYVLTVNDSRAPEVYGPGDMNVEIPACQNEGVPVNWTIVVADDCDTQPDLQQTSGLASGSVFSEGSYNISYTATDYSGNATVYSFTVNVTQANSPQPIVDISGNGQFHVPACEASEFVVLSGNIYDCDLTADDNLSGAITVSGAPLAITYTLAESGFAYFEAAGNLTPGNYLIDFTYGGVTVDHAVSVIQDANQPAGITMPGNLTFLEPICTAGANLSFQVQISDDCDTDLSGATFTLNGAAAPAIDPLASEPESGLYVWNLSGIPAGVYTLVASYTDGAGDTSEGISELTVTDQPDNSAPIIVYPSQNINVVLDPCAPSTAEVSFQVSAIDNCEGALTPNVSVSGSATIAPSAGNTYVVTSPANAGPFTVSIFAEDGSGNSRSESFAISVTQAAAPSTNLACNDNINVTLNDNCSRVITADMVLEGNFGCLTEADFSITIVNDLNPSNGNIVDGDGQFIYDISGPDVPGFENCWGYVTAEDKTAPVITCPDDTGEAIFSTTVQKIQGALTTTDPQLELADYSCFLDAVGPTTGAHYYDIIEFQVSQDDIYTIYLNTEWGDGFTALYQGSFNPDSPCENILYAADDNILGNVGPIGGLFDPQVRVTLPLRAYETYYVLVSSFGADETGAYEHTIFSDGNGLVGVWNYSQTTLPDWTIQYDTTFSALPTTTETLTVPLFCDDFDHIYGGDAGSVAQQTAFIQGTYGFVGAPSATDNCDTNVDITATDDFAASGDCRDVVITRTFTATDDNGRTDNCQQQITFRKPTLDDVNLPSFTVAIECDEDYPTLADGNPSPELTGYPFIFTAFGIFDIAPSYCNIGASFDDTPAIDECDGRFKFRREWTIFDWCDPGSSLVVNQLIKVGDFSAPQIECPAGTPLVYSSSPFACTAAFAVPMPANISDNCSSVSVYTEIVTEVEDSIFNQYGLFAGIEIDTVVVRTIAPGASRFVGSIPFGSHYFRYVAEDDCGNATELYCPFEVVDQIEPIAICDDQLNVSIGGGNIVPGQPAGARIFAHDVDEGSWDNCGDVTIQVFRNNFNPVTNTCGTQNSVAGDYVDFFCCDVGVTSDVTLVVTDQYGNQNTCWLSVTPEDKINPFCDAPDNVVVDCDDLPYGFDPTNADQLEDLFGMATGADNCGIASVQQVAANNNLDCGFGSITRIFRVTDVNGRNSTNSCVQVITVNEVHNYEINFPKDAEAQCGIAEPDSVTYNEIGCDLLAISSADETFSASGDECYKIFRTWKVINWCQYDGESAPYIVGRDEDCNGTPGDKSIWLLARPNGKIYFDQDTDESSDNNVPGINFCGTSNDYYDFVYDETGFYQYTQIIKVYDDIAPEISFNAASPFCSLDNVDCDATVVFPFTVDEDCTPNDLDVDVFLNAFNNGTLTPLNGALSGAYPNFTITGTFPIGVHSFEVRVKDGCGNSDQAVLPFSVIDCKAPAPICINGLAIELMPVDEDGDNLPDPGAGMAEIWASDFIASPISDCSEPIKYSINRVGEPNDPDQTGLILTCDDEGTLVVEIWAYDAAGNGDFCETYILVQDNMGLCGDASPMAAGAISTAQDEAVEDVMVNLSGQMSDMMMTQADGLYSFTGLQPGLDYTVTPQRDGDDLNGVSTYDLVLISKHILGVDPLDSPYQLIAADVNRSGTVTTLDLIQLRKLILSITTSFTDNTSWRFVEASYNFPNPANPWAAQFPEVINFNDLPLGGISNANFVAVKIGDVSGDATPNSFAAIDERSYEGLFALQTDEQELKAGNEYRVTFTAADLPAIEGYQATLTLSSEVALVDIVSGVATEDHFGLVYAGEGMITTSWNWASKATAEAQAGTELFTLVLRAESNVMLSEVLGVSSAVTKAEAYGKDGTFRDVAIEFSGTAAAVAGFELYQNKPNPFKGETVIGFNLPEAAQATVTISDVTGKVLKLYRLEGTKGYNQLTVRSADLAAAGMVSYTVAAGSYTATKKMVILE</sequence>
<name>A0A098S5L2_9BACT</name>
<dbReference type="Pfam" id="PF00404">
    <property type="entry name" value="Dockerin_1"/>
    <property type="match status" value="1"/>
</dbReference>
<accession>A0A098S5L2</accession>
<dbReference type="Pfam" id="PF02494">
    <property type="entry name" value="HYR"/>
    <property type="match status" value="1"/>
</dbReference>
<dbReference type="STRING" id="1524460.IX84_13965"/>
<dbReference type="SUPFAM" id="SSF63446">
    <property type="entry name" value="Type I dockerin domain"/>
    <property type="match status" value="1"/>
</dbReference>
<dbReference type="Gene3D" id="2.60.40.10">
    <property type="entry name" value="Immunoglobulins"/>
    <property type="match status" value="1"/>
</dbReference>
<dbReference type="OrthoDB" id="1488333at2"/>
<feature type="domain" description="HYR" evidence="2">
    <location>
        <begin position="349"/>
        <end position="433"/>
    </location>
</feature>
<dbReference type="InterPro" id="IPR002105">
    <property type="entry name" value="Dockerin_1_rpt"/>
</dbReference>
<evidence type="ECO:0000313" key="4">
    <source>
        <dbReference type="EMBL" id="KGE87644.1"/>
    </source>
</evidence>
<dbReference type="InterPro" id="IPR043555">
    <property type="entry name" value="SRPX-like"/>
</dbReference>
<comment type="caution">
    <text evidence="4">The sequence shown here is derived from an EMBL/GenBank/DDBJ whole genome shotgun (WGS) entry which is preliminary data.</text>
</comment>
<dbReference type="PROSITE" id="PS00018">
    <property type="entry name" value="EF_HAND_1"/>
    <property type="match status" value="1"/>
</dbReference>
<dbReference type="GO" id="GO:0000272">
    <property type="term" value="P:polysaccharide catabolic process"/>
    <property type="evidence" value="ECO:0007669"/>
    <property type="project" value="InterPro"/>
</dbReference>
<dbReference type="Gene3D" id="1.10.1330.10">
    <property type="entry name" value="Dockerin domain"/>
    <property type="match status" value="1"/>
</dbReference>
<evidence type="ECO:0000313" key="5">
    <source>
        <dbReference type="Proteomes" id="UP000029736"/>
    </source>
</evidence>
<protein>
    <recommendedName>
        <fullName evidence="6">HYR domain-containing protein</fullName>
    </recommendedName>
</protein>
<organism evidence="4 5">
    <name type="scientific">Phaeodactylibacter xiamenensis</name>
    <dbReference type="NCBI Taxonomy" id="1524460"/>
    <lineage>
        <taxon>Bacteria</taxon>
        <taxon>Pseudomonadati</taxon>
        <taxon>Bacteroidota</taxon>
        <taxon>Saprospiria</taxon>
        <taxon>Saprospirales</taxon>
        <taxon>Haliscomenobacteraceae</taxon>
        <taxon>Phaeodactylibacter</taxon>
    </lineage>
</organism>
<dbReference type="InterPro" id="IPR018247">
    <property type="entry name" value="EF_Hand_1_Ca_BS"/>
</dbReference>
<feature type="domain" description="Dockerin" evidence="3">
    <location>
        <begin position="1935"/>
        <end position="2004"/>
    </location>
</feature>
<keyword evidence="5" id="KW-1185">Reference proteome</keyword>
<dbReference type="InterPro" id="IPR016134">
    <property type="entry name" value="Dockerin_dom"/>
</dbReference>
<dbReference type="InterPro" id="IPR013783">
    <property type="entry name" value="Ig-like_fold"/>
</dbReference>
<keyword evidence="1" id="KW-0677">Repeat</keyword>
<reference evidence="4 5" key="1">
    <citation type="journal article" date="2014" name="Int. J. Syst. Evol. Microbiol.">
        <title>Phaeodactylibacter xiamenensis gen. nov., sp. nov., a member of the family Saprospiraceae isolated from the marine alga Phaeodactylum tricornutum.</title>
        <authorList>
            <person name="Chen Z.Jr."/>
            <person name="Lei X."/>
            <person name="Lai Q."/>
            <person name="Li Y."/>
            <person name="Zhang B."/>
            <person name="Zhang J."/>
            <person name="Zhang H."/>
            <person name="Yang L."/>
            <person name="Zheng W."/>
            <person name="Tian Y."/>
            <person name="Yu Z."/>
            <person name="Xu H.Jr."/>
            <person name="Zheng T."/>
        </authorList>
    </citation>
    <scope>NUCLEOTIDE SEQUENCE [LARGE SCALE GENOMIC DNA]</scope>
    <source>
        <strain evidence="4 5">KD52</strain>
    </source>
</reference>
<dbReference type="EMBL" id="JPOS01000034">
    <property type="protein sequence ID" value="KGE87644.1"/>
    <property type="molecule type" value="Genomic_DNA"/>
</dbReference>
<dbReference type="InterPro" id="IPR026444">
    <property type="entry name" value="Secre_tail"/>
</dbReference>